<comment type="caution">
    <text evidence="2">The sequence shown here is derived from an EMBL/GenBank/DDBJ whole genome shotgun (WGS) entry which is preliminary data.</text>
</comment>
<evidence type="ECO:0008006" key="4">
    <source>
        <dbReference type="Google" id="ProtNLM"/>
    </source>
</evidence>
<evidence type="ECO:0000313" key="2">
    <source>
        <dbReference type="EMBL" id="MDK2123369.1"/>
    </source>
</evidence>
<gene>
    <name evidence="2" type="ORF">PZA18_04805</name>
</gene>
<accession>A0ABT7DU83</accession>
<dbReference type="EMBL" id="JARRAF010000004">
    <property type="protein sequence ID" value="MDK2123369.1"/>
    <property type="molecule type" value="Genomic_DNA"/>
</dbReference>
<evidence type="ECO:0000256" key="1">
    <source>
        <dbReference type="SAM" id="MobiDB-lite"/>
    </source>
</evidence>
<feature type="compositionally biased region" description="Low complexity" evidence="1">
    <location>
        <begin position="15"/>
        <end position="26"/>
    </location>
</feature>
<reference evidence="2" key="1">
    <citation type="submission" date="2023-03" db="EMBL/GenBank/DDBJ databases">
        <title>Chitinimonas shenzhenensis gen. nov., sp. nov., a novel member of family Burkholderiaceae isolated from activated sludge collected in Shen Zhen, China.</title>
        <authorList>
            <person name="Wang X."/>
        </authorList>
    </citation>
    <scope>NUCLEOTIDE SEQUENCE</scope>
    <source>
        <strain evidence="2">DQS-5</strain>
    </source>
</reference>
<dbReference type="Proteomes" id="UP001172778">
    <property type="component" value="Unassembled WGS sequence"/>
</dbReference>
<proteinExistence type="predicted"/>
<organism evidence="2 3">
    <name type="scientific">Parachitinimonas caeni</name>
    <dbReference type="NCBI Taxonomy" id="3031301"/>
    <lineage>
        <taxon>Bacteria</taxon>
        <taxon>Pseudomonadati</taxon>
        <taxon>Pseudomonadota</taxon>
        <taxon>Betaproteobacteria</taxon>
        <taxon>Neisseriales</taxon>
        <taxon>Chitinibacteraceae</taxon>
        <taxon>Parachitinimonas</taxon>
    </lineage>
</organism>
<dbReference type="RefSeq" id="WP_284099659.1">
    <property type="nucleotide sequence ID" value="NZ_JARRAF010000004.1"/>
</dbReference>
<sequence>MPPILSTPPSLLDCPLRTTPQAAATPAEPALTPALVRPALEQLLASPTFHKARRLSELLQFLVERTVAGGASSINEYTIGLEVLKRPASSFDPAEDPTVRVQIRRLREKLKEYYSNDGMDAIVRFEIPVGTHVPVIYRQPENAISLLPTLMLAPLQIMASAGDSLHCLKALQEDLVHQLFRKFGRNLLTLPCSHGSGDGAAEQIIQARALGATHLLEGSVRQLGTEIRLSLRLLAVADARLIWSEQFDRPDLGSIALQEDLARQVAEAVHAPLQASVAMVAGGRLN</sequence>
<feature type="region of interest" description="Disordered" evidence="1">
    <location>
        <begin position="1"/>
        <end position="26"/>
    </location>
</feature>
<evidence type="ECO:0000313" key="3">
    <source>
        <dbReference type="Proteomes" id="UP001172778"/>
    </source>
</evidence>
<name>A0ABT7DU83_9NEIS</name>
<keyword evidence="3" id="KW-1185">Reference proteome</keyword>
<protein>
    <recommendedName>
        <fullName evidence="4">TolB-like protein</fullName>
    </recommendedName>
</protein>